<dbReference type="RefSeq" id="WP_211938708.1">
    <property type="nucleotide sequence ID" value="NZ_CP073078.1"/>
</dbReference>
<gene>
    <name evidence="5" type="ORF">KCG34_01870</name>
</gene>
<dbReference type="PRINTS" id="PR00598">
    <property type="entry name" value="HTHMARR"/>
</dbReference>
<dbReference type="GO" id="GO:0003700">
    <property type="term" value="F:DNA-binding transcription factor activity"/>
    <property type="evidence" value="ECO:0007669"/>
    <property type="project" value="InterPro"/>
</dbReference>
<dbReference type="Pfam" id="PF12802">
    <property type="entry name" value="MarR_2"/>
    <property type="match status" value="1"/>
</dbReference>
<dbReference type="PANTHER" id="PTHR33164">
    <property type="entry name" value="TRANSCRIPTIONAL REGULATOR, MARR FAMILY"/>
    <property type="match status" value="1"/>
</dbReference>
<dbReference type="PANTHER" id="PTHR33164:SF43">
    <property type="entry name" value="HTH-TYPE TRANSCRIPTIONAL REPRESSOR YETL"/>
    <property type="match status" value="1"/>
</dbReference>
<keyword evidence="3" id="KW-0804">Transcription</keyword>
<sequence>MPFDSLASPLTSHLGYWLRYVSNHVSHAFARRLEAEDVTVAEWTVMRTLYDEDDISPSRLADQMGLTRGAISKLADRLIAKGLIAREENQDDRRAHSLRLSPPGRDLVPKLSALADENDREFFDHLSAQERASLERVLKAIIEQRGLKTIPLA</sequence>
<evidence type="ECO:0000256" key="2">
    <source>
        <dbReference type="ARBA" id="ARBA00023125"/>
    </source>
</evidence>
<evidence type="ECO:0000313" key="6">
    <source>
        <dbReference type="Proteomes" id="UP000676409"/>
    </source>
</evidence>
<dbReference type="Gene3D" id="1.10.10.10">
    <property type="entry name" value="Winged helix-like DNA-binding domain superfamily/Winged helix DNA-binding domain"/>
    <property type="match status" value="1"/>
</dbReference>
<dbReference type="AlphaFoldDB" id="A0A975G166"/>
<dbReference type="KEGG" id="caul:KCG34_01870"/>
<keyword evidence="2" id="KW-0238">DNA-binding</keyword>
<dbReference type="InterPro" id="IPR036390">
    <property type="entry name" value="WH_DNA-bd_sf"/>
</dbReference>
<evidence type="ECO:0000256" key="3">
    <source>
        <dbReference type="ARBA" id="ARBA00023163"/>
    </source>
</evidence>
<evidence type="ECO:0000259" key="4">
    <source>
        <dbReference type="PROSITE" id="PS50995"/>
    </source>
</evidence>
<organism evidence="5 6">
    <name type="scientific">Phenylobacterium montanum</name>
    <dbReference type="NCBI Taxonomy" id="2823693"/>
    <lineage>
        <taxon>Bacteria</taxon>
        <taxon>Pseudomonadati</taxon>
        <taxon>Pseudomonadota</taxon>
        <taxon>Alphaproteobacteria</taxon>
        <taxon>Caulobacterales</taxon>
        <taxon>Caulobacteraceae</taxon>
        <taxon>Phenylobacterium</taxon>
    </lineage>
</organism>
<accession>A0A975G166</accession>
<dbReference type="SUPFAM" id="SSF46785">
    <property type="entry name" value="Winged helix' DNA-binding domain"/>
    <property type="match status" value="1"/>
</dbReference>
<dbReference type="EMBL" id="CP073078">
    <property type="protein sequence ID" value="QUD88658.1"/>
    <property type="molecule type" value="Genomic_DNA"/>
</dbReference>
<dbReference type="PROSITE" id="PS50995">
    <property type="entry name" value="HTH_MARR_2"/>
    <property type="match status" value="1"/>
</dbReference>
<dbReference type="Proteomes" id="UP000676409">
    <property type="component" value="Chromosome"/>
</dbReference>
<keyword evidence="1" id="KW-0805">Transcription regulation</keyword>
<keyword evidence="6" id="KW-1185">Reference proteome</keyword>
<dbReference type="InterPro" id="IPR000835">
    <property type="entry name" value="HTH_MarR-typ"/>
</dbReference>
<name>A0A975G166_9CAUL</name>
<protein>
    <submittedName>
        <fullName evidence="5">MarR family transcriptional regulator</fullName>
    </submittedName>
</protein>
<dbReference type="InterPro" id="IPR036388">
    <property type="entry name" value="WH-like_DNA-bd_sf"/>
</dbReference>
<dbReference type="GO" id="GO:0006950">
    <property type="term" value="P:response to stress"/>
    <property type="evidence" value="ECO:0007669"/>
    <property type="project" value="TreeGrafter"/>
</dbReference>
<dbReference type="SMART" id="SM00347">
    <property type="entry name" value="HTH_MARR"/>
    <property type="match status" value="1"/>
</dbReference>
<reference evidence="5" key="1">
    <citation type="submission" date="2021-04" db="EMBL/GenBank/DDBJ databases">
        <title>The complete genome sequence of Caulobacter sp. S6.</title>
        <authorList>
            <person name="Tang Y."/>
            <person name="Ouyang W."/>
            <person name="Liu Q."/>
            <person name="Huang B."/>
            <person name="Guo Z."/>
            <person name="Lei P."/>
        </authorList>
    </citation>
    <scope>NUCLEOTIDE SEQUENCE</scope>
    <source>
        <strain evidence="5">S6</strain>
    </source>
</reference>
<dbReference type="PROSITE" id="PS01117">
    <property type="entry name" value="HTH_MARR_1"/>
    <property type="match status" value="1"/>
</dbReference>
<evidence type="ECO:0000256" key="1">
    <source>
        <dbReference type="ARBA" id="ARBA00023015"/>
    </source>
</evidence>
<dbReference type="InterPro" id="IPR039422">
    <property type="entry name" value="MarR/SlyA-like"/>
</dbReference>
<dbReference type="GO" id="GO:0003677">
    <property type="term" value="F:DNA binding"/>
    <property type="evidence" value="ECO:0007669"/>
    <property type="project" value="UniProtKB-KW"/>
</dbReference>
<evidence type="ECO:0000313" key="5">
    <source>
        <dbReference type="EMBL" id="QUD88658.1"/>
    </source>
</evidence>
<dbReference type="InterPro" id="IPR023187">
    <property type="entry name" value="Tscrpt_reg_MarR-type_CS"/>
</dbReference>
<proteinExistence type="predicted"/>
<feature type="domain" description="HTH marR-type" evidence="4">
    <location>
        <begin position="11"/>
        <end position="143"/>
    </location>
</feature>